<name>A0A9X2YIT2_9MYCO</name>
<evidence type="ECO:0000256" key="1">
    <source>
        <dbReference type="ARBA" id="ARBA00005534"/>
    </source>
</evidence>
<gene>
    <name evidence="2" type="ORF">H7H73_30225</name>
</gene>
<dbReference type="Pfam" id="PF01894">
    <property type="entry name" value="YjbQ"/>
    <property type="match status" value="1"/>
</dbReference>
<proteinExistence type="inferred from homology"/>
<accession>A0A9X2YIT2</accession>
<evidence type="ECO:0000313" key="2">
    <source>
        <dbReference type="EMBL" id="MCV7073933.1"/>
    </source>
</evidence>
<comment type="caution">
    <text evidence="2">The sequence shown here is derived from an EMBL/GenBank/DDBJ whole genome shotgun (WGS) entry which is preliminary data.</text>
</comment>
<dbReference type="PANTHER" id="PTHR30615">
    <property type="entry name" value="UNCHARACTERIZED PROTEIN YJBQ-RELATED"/>
    <property type="match status" value="1"/>
</dbReference>
<dbReference type="SUPFAM" id="SSF111038">
    <property type="entry name" value="YjbQ-like"/>
    <property type="match status" value="1"/>
</dbReference>
<dbReference type="RefSeq" id="WP_043408420.1">
    <property type="nucleotide sequence ID" value="NZ_CP092427.2"/>
</dbReference>
<dbReference type="Gene3D" id="2.60.120.460">
    <property type="entry name" value="YjbQ-like"/>
    <property type="match status" value="1"/>
</dbReference>
<dbReference type="Proteomes" id="UP001140272">
    <property type="component" value="Unassembled WGS sequence"/>
</dbReference>
<comment type="similarity">
    <text evidence="1">Belongs to the UPF0047 family.</text>
</comment>
<dbReference type="PIRSF" id="PIRSF004681">
    <property type="entry name" value="UCP004681"/>
    <property type="match status" value="1"/>
</dbReference>
<dbReference type="PANTHER" id="PTHR30615:SF8">
    <property type="entry name" value="UPF0047 PROTEIN C4A8.02C"/>
    <property type="match status" value="1"/>
</dbReference>
<dbReference type="InterPro" id="IPR001602">
    <property type="entry name" value="UPF0047_YjbQ-like"/>
</dbReference>
<reference evidence="2" key="1">
    <citation type="submission" date="2020-07" db="EMBL/GenBank/DDBJ databases">
        <authorList>
            <person name="Pettersson B.M.F."/>
            <person name="Behra P.R.K."/>
            <person name="Ramesh M."/>
            <person name="Das S."/>
            <person name="Dasgupta S."/>
            <person name="Kirsebom L.A."/>
        </authorList>
    </citation>
    <scope>NUCLEOTIDE SEQUENCE</scope>
    <source>
        <strain evidence="2">DSM 45406</strain>
    </source>
</reference>
<evidence type="ECO:0000313" key="3">
    <source>
        <dbReference type="Proteomes" id="UP001140272"/>
    </source>
</evidence>
<sequence length="133" mass="14310">MDTEVLEVDTARRRIVDLTGDVRQFCASRGDGLCNVFVPHATAGVAIIETGAGSDDDLIDTLERLLPRDDRYRHAHGSPGHGADHVLPGLVSPSVTVPIGGGEPLLGTWQSIVLVDLNRDNMRRTVRLSFVSG</sequence>
<organism evidence="2 3">
    <name type="scientific">Mycolicibacterium rufum</name>
    <dbReference type="NCBI Taxonomy" id="318424"/>
    <lineage>
        <taxon>Bacteria</taxon>
        <taxon>Bacillati</taxon>
        <taxon>Actinomycetota</taxon>
        <taxon>Actinomycetes</taxon>
        <taxon>Mycobacteriales</taxon>
        <taxon>Mycobacteriaceae</taxon>
        <taxon>Mycolicibacterium</taxon>
    </lineage>
</organism>
<dbReference type="PROSITE" id="PS01314">
    <property type="entry name" value="UPF0047"/>
    <property type="match status" value="1"/>
</dbReference>
<dbReference type="InterPro" id="IPR035917">
    <property type="entry name" value="YjbQ-like_sf"/>
</dbReference>
<dbReference type="NCBIfam" id="TIGR00149">
    <property type="entry name" value="TIGR00149_YjbQ"/>
    <property type="match status" value="1"/>
</dbReference>
<dbReference type="AlphaFoldDB" id="A0A9X2YIT2"/>
<dbReference type="EMBL" id="JACKRN010000955">
    <property type="protein sequence ID" value="MCV7073933.1"/>
    <property type="molecule type" value="Genomic_DNA"/>
</dbReference>
<reference evidence="2" key="2">
    <citation type="journal article" date="2022" name="BMC Genomics">
        <title>Comparative genome analysis of mycobacteria focusing on tRNA and non-coding RNA.</title>
        <authorList>
            <person name="Behra P.R.K."/>
            <person name="Pettersson B.M.F."/>
            <person name="Ramesh M."/>
            <person name="Das S."/>
            <person name="Dasgupta S."/>
            <person name="Kirsebom L.A."/>
        </authorList>
    </citation>
    <scope>NUCLEOTIDE SEQUENCE</scope>
    <source>
        <strain evidence="2">DSM 45406</strain>
    </source>
</reference>
<protein>
    <submittedName>
        <fullName evidence="2">YjbQ family protein</fullName>
    </submittedName>
</protein>